<dbReference type="InterPro" id="IPR024510">
    <property type="entry name" value="DUF2589"/>
</dbReference>
<dbReference type="RefSeq" id="WP_250338917.1">
    <property type="nucleotide sequence ID" value="NZ_CP063231.1"/>
</dbReference>
<evidence type="ECO:0000313" key="2">
    <source>
        <dbReference type="EMBL" id="URL58171.1"/>
    </source>
</evidence>
<accession>A0ABY4T5Z5</accession>
<protein>
    <submittedName>
        <fullName evidence="2">DUF2589 domain-containing protein</fullName>
    </submittedName>
</protein>
<gene>
    <name evidence="2" type="ORF">IM816_16470</name>
</gene>
<sequence>MPTQTPLPGLIEAMAGAVIDAQDRIEKRQLANLGDYFDDDNRPKSIVMRMPSMQPGARESDEDLYRAPLLPLVSSNFLRIKDVEISFDADLGSLVHGAEETASEEAPGKGKRGWRRGGEPTKTPQVQVDTTIKAGRGKSGSVHVVLRVEGSEPTEGAARLMNHLTQTQGVFRTFRYEE</sequence>
<evidence type="ECO:0000313" key="3">
    <source>
        <dbReference type="Proteomes" id="UP001056681"/>
    </source>
</evidence>
<dbReference type="EMBL" id="CP063231">
    <property type="protein sequence ID" value="URL58171.1"/>
    <property type="molecule type" value="Genomic_DNA"/>
</dbReference>
<evidence type="ECO:0000256" key="1">
    <source>
        <dbReference type="SAM" id="MobiDB-lite"/>
    </source>
</evidence>
<organism evidence="2 3">
    <name type="scientific">Luteibacter flocculans</name>
    <dbReference type="NCBI Taxonomy" id="2780091"/>
    <lineage>
        <taxon>Bacteria</taxon>
        <taxon>Pseudomonadati</taxon>
        <taxon>Pseudomonadota</taxon>
        <taxon>Gammaproteobacteria</taxon>
        <taxon>Lysobacterales</taxon>
        <taxon>Rhodanobacteraceae</taxon>
        <taxon>Luteibacter</taxon>
    </lineage>
</organism>
<keyword evidence="3" id="KW-1185">Reference proteome</keyword>
<proteinExistence type="predicted"/>
<dbReference type="Proteomes" id="UP001056681">
    <property type="component" value="Chromosome"/>
</dbReference>
<feature type="region of interest" description="Disordered" evidence="1">
    <location>
        <begin position="98"/>
        <end position="136"/>
    </location>
</feature>
<name>A0ABY4T5Z5_9GAMM</name>
<dbReference type="Pfam" id="PF11655">
    <property type="entry name" value="DUF2589"/>
    <property type="match status" value="1"/>
</dbReference>
<reference evidence="2" key="1">
    <citation type="submission" date="2020-10" db="EMBL/GenBank/DDBJ databases">
        <title>Whole-genome sequence of Luteibacter sp. EIF3.</title>
        <authorList>
            <person name="Friedrich I."/>
            <person name="Hertel R."/>
            <person name="Daniel R."/>
        </authorList>
    </citation>
    <scope>NUCLEOTIDE SEQUENCE</scope>
    <source>
        <strain evidence="2">EIF3</strain>
    </source>
</reference>